<evidence type="ECO:0000313" key="1">
    <source>
        <dbReference type="EMBL" id="MCS0590949.1"/>
    </source>
</evidence>
<dbReference type="Gene3D" id="3.60.40.10">
    <property type="entry name" value="PPM-type phosphatase domain"/>
    <property type="match status" value="1"/>
</dbReference>
<accession>A0ABT2A9S6</accession>
<organism evidence="1 2">
    <name type="scientific">Massilia norwichensis</name>
    <dbReference type="NCBI Taxonomy" id="1442366"/>
    <lineage>
        <taxon>Bacteria</taxon>
        <taxon>Pseudomonadati</taxon>
        <taxon>Pseudomonadota</taxon>
        <taxon>Betaproteobacteria</taxon>
        <taxon>Burkholderiales</taxon>
        <taxon>Oxalobacteraceae</taxon>
        <taxon>Telluria group</taxon>
        <taxon>Massilia</taxon>
    </lineage>
</organism>
<evidence type="ECO:0000313" key="2">
    <source>
        <dbReference type="Proteomes" id="UP001205560"/>
    </source>
</evidence>
<dbReference type="RefSeq" id="WP_258846721.1">
    <property type="nucleotide sequence ID" value="NZ_JANUGX010000021.1"/>
</dbReference>
<reference evidence="1 2" key="1">
    <citation type="submission" date="2022-08" db="EMBL/GenBank/DDBJ databases">
        <title>Reclassification of Massilia species as members of the genera Telluria, Duganella, Pseudoduganella, Mokoshia gen. nov. and Zemynaea gen. nov. using orthogonal and non-orthogonal genome-based approaches.</title>
        <authorList>
            <person name="Bowman J.P."/>
        </authorList>
    </citation>
    <scope>NUCLEOTIDE SEQUENCE [LARGE SCALE GENOMIC DNA]</scope>
    <source>
        <strain evidence="1 2">LMG 28164</strain>
    </source>
</reference>
<protein>
    <submittedName>
        <fullName evidence="1">Protein phosphatase 2C domain-containing protein</fullName>
    </submittedName>
</protein>
<dbReference type="Proteomes" id="UP001205560">
    <property type="component" value="Unassembled WGS sequence"/>
</dbReference>
<dbReference type="InterPro" id="IPR036457">
    <property type="entry name" value="PPM-type-like_dom_sf"/>
</dbReference>
<comment type="caution">
    <text evidence="1">The sequence shown here is derived from an EMBL/GenBank/DDBJ whole genome shotgun (WGS) entry which is preliminary data.</text>
</comment>
<dbReference type="EMBL" id="JANUGX010000021">
    <property type="protein sequence ID" value="MCS0590949.1"/>
    <property type="molecule type" value="Genomic_DNA"/>
</dbReference>
<proteinExistence type="predicted"/>
<name>A0ABT2A9S6_9BURK</name>
<gene>
    <name evidence="1" type="ORF">NX782_17305</name>
</gene>
<sequence>MAWTSVSSAAPGHGNEDHVAVFEQDRMTDIVVLDGATSVAQQNYIDRDGGDVAWFVRRFGSAFGRALAGRSSQEQAVRTAVDAVRADFEDRTAGLAVPMHAWPVAAMTWVRIMPMGATAELIVYCLGDCKTLLLGADGSVRDLDPWVNPQEALLQEAIAGLVREGVADPALRRERLLPMLRRRREEQNMAPAPQSLCLAPAGPFAARRYAVRVERGATLLVMTDGFYRLVDAYGLYTDAGLLRACAEGRLEQLLGELREHERTSGGAGLAVKQADDASAVAWHF</sequence>
<keyword evidence="2" id="KW-1185">Reference proteome</keyword>